<proteinExistence type="predicted"/>
<keyword evidence="3" id="KW-0121">Carboxypeptidase</keyword>
<reference evidence="3" key="1">
    <citation type="journal article" date="2020" name="mSystems">
        <title>Genome- and Community-Level Interaction Insights into Carbon Utilization and Element Cycling Functions of Hydrothermarchaeota in Hydrothermal Sediment.</title>
        <authorList>
            <person name="Zhou Z."/>
            <person name="Liu Y."/>
            <person name="Xu W."/>
            <person name="Pan J."/>
            <person name="Luo Z.H."/>
            <person name="Li M."/>
        </authorList>
    </citation>
    <scope>NUCLEOTIDE SEQUENCE [LARGE SCALE GENOMIC DNA]</scope>
    <source>
        <strain evidence="3">SpSt-604</strain>
        <strain evidence="2">SpSt-640</strain>
    </source>
</reference>
<evidence type="ECO:0000313" key="3">
    <source>
        <dbReference type="EMBL" id="HGU41375.1"/>
    </source>
</evidence>
<feature type="transmembrane region" description="Helical" evidence="1">
    <location>
        <begin position="51"/>
        <end position="70"/>
    </location>
</feature>
<dbReference type="GO" id="GO:0004180">
    <property type="term" value="F:carboxypeptidase activity"/>
    <property type="evidence" value="ECO:0007669"/>
    <property type="project" value="UniProtKB-KW"/>
</dbReference>
<keyword evidence="3" id="KW-0378">Hydrolase</keyword>
<sequence length="555" mass="63048">MRQKLTFTIAKVHMHGGHFLVSWNKRLENSDELIGECELVERMTKAWMYKFFLSVIILLSLLLSSCIITKPDTESVEIALYVSEYNSGPAVDGATVELLRDGHVVDTKQTIDGKARFNVKLYSGPYLVKISKSGHAKTTIKILNIHSPLVLNTTLRRTKLLSSEQNQNEMDLSFDIYTSKNKISKLLSDDSSIYNILGLSYIYISAKSTTSNFPVSFMYAKLGTPPGAEYLTSPRLFAESNILEGELDLRPFSGKLYLFIDAYDVNDNRYEVVVPLTVTKFTNLKINPYVVEANQPAVYAYNLNTTIKYYSTQDSSMPNQSKSPTNLYVKLSWKRWSESSQRNKTDEPDGYVIYKSYDGKEYQKLTVVSSRQNTYYDTSDIRPGSRVWYSISSKYGGMEGPKVFLGSVEPLPMVEITDVSPLDGATDVSLSPTFSWKISGVEKYEGKIKYLYDMWIYDLTVNSGVFHYPLIDIPYFTSDSSIVTINMSSYVWKDLPDGKLQPGKPYEWAPELIAVMWDDNENNSLSLSVNCDYNFRISPVVIAPEKYYLFVTSDE</sequence>
<organism evidence="3">
    <name type="scientific">Fervidobacterium pennivorans</name>
    <dbReference type="NCBI Taxonomy" id="93466"/>
    <lineage>
        <taxon>Bacteria</taxon>
        <taxon>Thermotogati</taxon>
        <taxon>Thermotogota</taxon>
        <taxon>Thermotogae</taxon>
        <taxon>Thermotogales</taxon>
        <taxon>Fervidobacteriaceae</taxon>
        <taxon>Fervidobacterium</taxon>
    </lineage>
</organism>
<evidence type="ECO:0000313" key="2">
    <source>
        <dbReference type="EMBL" id="HGQ77497.1"/>
    </source>
</evidence>
<keyword evidence="1" id="KW-1133">Transmembrane helix</keyword>
<protein>
    <submittedName>
        <fullName evidence="3">Carboxypeptidase regulatory-like domain-containing protein</fullName>
    </submittedName>
</protein>
<dbReference type="AlphaFoldDB" id="A0A7C4RXJ7"/>
<keyword evidence="3" id="KW-0645">Protease</keyword>
<evidence type="ECO:0000256" key="1">
    <source>
        <dbReference type="SAM" id="Phobius"/>
    </source>
</evidence>
<name>A0A7C4RXJ7_FERPE</name>
<dbReference type="EMBL" id="DSZT01000016">
    <property type="protein sequence ID" value="HGU41375.1"/>
    <property type="molecule type" value="Genomic_DNA"/>
</dbReference>
<accession>A0A7C4RXJ7</accession>
<keyword evidence="1" id="KW-0472">Membrane</keyword>
<keyword evidence="1" id="KW-0812">Transmembrane</keyword>
<comment type="caution">
    <text evidence="3">The sequence shown here is derived from an EMBL/GenBank/DDBJ whole genome shotgun (WGS) entry which is preliminary data.</text>
</comment>
<gene>
    <name evidence="3" type="ORF">ENT72_00390</name>
    <name evidence="2" type="ORF">ENU12_06300</name>
</gene>
<dbReference type="EMBL" id="DTBH01000133">
    <property type="protein sequence ID" value="HGQ77497.1"/>
    <property type="molecule type" value="Genomic_DNA"/>
</dbReference>